<reference evidence="2 3" key="1">
    <citation type="journal article" date="2019" name="Int. J. Syst. Evol. Microbiol.">
        <title>The Global Catalogue of Microorganisms (GCM) 10K type strain sequencing project: providing services to taxonomists for standard genome sequencing and annotation.</title>
        <authorList>
            <consortium name="The Broad Institute Genomics Platform"/>
            <consortium name="The Broad Institute Genome Sequencing Center for Infectious Disease"/>
            <person name="Wu L."/>
            <person name="Ma J."/>
        </authorList>
    </citation>
    <scope>NUCLEOTIDE SEQUENCE [LARGE SCALE GENOMIC DNA]</scope>
    <source>
        <strain evidence="2 3">JCM 14900</strain>
    </source>
</reference>
<dbReference type="PANTHER" id="PTHR43649:SF16">
    <property type="entry name" value="SUGAR-BINDING LIPOPROTEIN"/>
    <property type="match status" value="1"/>
</dbReference>
<name>A0ABN2PSD7_9MICO</name>
<comment type="caution">
    <text evidence="2">The sequence shown here is derived from an EMBL/GenBank/DDBJ whole genome shotgun (WGS) entry which is preliminary data.</text>
</comment>
<organism evidence="2 3">
    <name type="scientific">Microbacterium aoyamense</name>
    <dbReference type="NCBI Taxonomy" id="344166"/>
    <lineage>
        <taxon>Bacteria</taxon>
        <taxon>Bacillati</taxon>
        <taxon>Actinomycetota</taxon>
        <taxon>Actinomycetes</taxon>
        <taxon>Micrococcales</taxon>
        <taxon>Microbacteriaceae</taxon>
        <taxon>Microbacterium</taxon>
    </lineage>
</organism>
<evidence type="ECO:0000313" key="2">
    <source>
        <dbReference type="EMBL" id="GAA1929778.1"/>
    </source>
</evidence>
<evidence type="ECO:0000256" key="1">
    <source>
        <dbReference type="SAM" id="SignalP"/>
    </source>
</evidence>
<proteinExistence type="predicted"/>
<dbReference type="SUPFAM" id="SSF53850">
    <property type="entry name" value="Periplasmic binding protein-like II"/>
    <property type="match status" value="1"/>
</dbReference>
<feature type="chain" id="PRO_5047477212" evidence="1">
    <location>
        <begin position="23"/>
        <end position="431"/>
    </location>
</feature>
<sequence>MKRSTSAATLAASAGIFVLALAGCAGGSAGGAASTDEITAEDTGATLSLWVRPGNEAVTDAVVEAYNDTHENQIEITHVPADQYVTKFAQAAQSGSLPDILAADLVFMPQIIETGAALDITDLLDEAGALENLSPSHIMASTADERVYGVPYVADTSLYLYNKDLFTQAGLDPEAPPTTWGGIADAAAAITALGDGNKGFYLSGGAPGSLAYDFTPTIWAQGTEVVNEDGTFNWDNAATQDALAFLQQMYENGDIPDTAKTDAGDGFFAVFASGKIGINFAGGNGVNTATLGTDPEFDFGLAPIPGQNDGEFATFSGGDVAAITAGTEHPNEAWDFIQWLTSTETSEDVYFSLPALPPRTDVTAPDELGPQFTIPAELVKSGQTYVSPFYNEVVASAQGPFLEMFQSVVFNGADPAEATAKAQEASDAITE</sequence>
<dbReference type="EMBL" id="BAAAOF010000004">
    <property type="protein sequence ID" value="GAA1929778.1"/>
    <property type="molecule type" value="Genomic_DNA"/>
</dbReference>
<protein>
    <submittedName>
        <fullName evidence="2">Sugar ABC transporter substrate-binding protein</fullName>
    </submittedName>
</protein>
<evidence type="ECO:0000313" key="3">
    <source>
        <dbReference type="Proteomes" id="UP001501343"/>
    </source>
</evidence>
<dbReference type="InterPro" id="IPR006059">
    <property type="entry name" value="SBP"/>
</dbReference>
<keyword evidence="3" id="KW-1185">Reference proteome</keyword>
<dbReference type="Pfam" id="PF01547">
    <property type="entry name" value="SBP_bac_1"/>
    <property type="match status" value="1"/>
</dbReference>
<dbReference type="RefSeq" id="WP_248148356.1">
    <property type="nucleotide sequence ID" value="NZ_BAAAOF010000004.1"/>
</dbReference>
<dbReference type="Proteomes" id="UP001501343">
    <property type="component" value="Unassembled WGS sequence"/>
</dbReference>
<keyword evidence="1" id="KW-0732">Signal</keyword>
<dbReference type="PANTHER" id="PTHR43649">
    <property type="entry name" value="ARABINOSE-BINDING PROTEIN-RELATED"/>
    <property type="match status" value="1"/>
</dbReference>
<dbReference type="InterPro" id="IPR050490">
    <property type="entry name" value="Bact_solute-bd_prot1"/>
</dbReference>
<accession>A0ABN2PSD7</accession>
<dbReference type="PROSITE" id="PS51257">
    <property type="entry name" value="PROKAR_LIPOPROTEIN"/>
    <property type="match status" value="1"/>
</dbReference>
<gene>
    <name evidence="2" type="ORF">GCM10009775_22320</name>
</gene>
<dbReference type="CDD" id="cd13585">
    <property type="entry name" value="PBP2_TMBP_like"/>
    <property type="match status" value="1"/>
</dbReference>
<dbReference type="Gene3D" id="3.40.190.10">
    <property type="entry name" value="Periplasmic binding protein-like II"/>
    <property type="match status" value="1"/>
</dbReference>
<feature type="signal peptide" evidence="1">
    <location>
        <begin position="1"/>
        <end position="22"/>
    </location>
</feature>